<keyword evidence="1" id="KW-1133">Transmembrane helix</keyword>
<protein>
    <recommendedName>
        <fullName evidence="4">Lantibiotic ABC transporter permease</fullName>
    </recommendedName>
</protein>
<evidence type="ECO:0000313" key="2">
    <source>
        <dbReference type="EMBL" id="BBH50866.1"/>
    </source>
</evidence>
<dbReference type="RefSeq" id="WP_126423036.1">
    <property type="nucleotide sequence ID" value="NZ_AP019367.1"/>
</dbReference>
<dbReference type="GeneID" id="88849593"/>
<keyword evidence="3" id="KW-1185">Reference proteome</keyword>
<feature type="transmembrane region" description="Helical" evidence="1">
    <location>
        <begin position="110"/>
        <end position="135"/>
    </location>
</feature>
<keyword evidence="1" id="KW-0472">Membrane</keyword>
<gene>
    <name evidence="2" type="ORF">Pcatena_14530</name>
</gene>
<accession>A0A3G9K2X9</accession>
<dbReference type="KEGG" id="pcat:Pcatena_14530"/>
<feature type="transmembrane region" description="Helical" evidence="1">
    <location>
        <begin position="63"/>
        <end position="84"/>
    </location>
</feature>
<reference evidence="3" key="1">
    <citation type="submission" date="2018-11" db="EMBL/GenBank/DDBJ databases">
        <title>Comparative genomics of Parolsenella catena and Libanicoccus massiliensis: Reclassification of Libanicoccus massiliensis as Parolsenella massiliensis comb. nov.</title>
        <authorList>
            <person name="Sakamoto M."/>
            <person name="Ikeyama N."/>
            <person name="Murakami T."/>
            <person name="Mori H."/>
            <person name="Yuki M."/>
            <person name="Ohkuma M."/>
        </authorList>
    </citation>
    <scope>NUCLEOTIDE SEQUENCE [LARGE SCALE GENOMIC DNA]</scope>
    <source>
        <strain evidence="3">JCM 31932</strain>
    </source>
</reference>
<feature type="transmembrane region" description="Helical" evidence="1">
    <location>
        <begin position="175"/>
        <end position="198"/>
    </location>
</feature>
<feature type="transmembrane region" description="Helical" evidence="1">
    <location>
        <begin position="147"/>
        <end position="168"/>
    </location>
</feature>
<proteinExistence type="predicted"/>
<evidence type="ECO:0000256" key="1">
    <source>
        <dbReference type="SAM" id="Phobius"/>
    </source>
</evidence>
<feature type="transmembrane region" description="Helical" evidence="1">
    <location>
        <begin position="239"/>
        <end position="262"/>
    </location>
</feature>
<dbReference type="AlphaFoldDB" id="A0A3G9K2X9"/>
<organism evidence="2 3">
    <name type="scientific">Parolsenella catena</name>
    <dbReference type="NCBI Taxonomy" id="2003188"/>
    <lineage>
        <taxon>Bacteria</taxon>
        <taxon>Bacillati</taxon>
        <taxon>Actinomycetota</taxon>
        <taxon>Coriobacteriia</taxon>
        <taxon>Coriobacteriales</taxon>
        <taxon>Atopobiaceae</taxon>
        <taxon>Parolsenella</taxon>
    </lineage>
</organism>
<evidence type="ECO:0008006" key="4">
    <source>
        <dbReference type="Google" id="ProtNLM"/>
    </source>
</evidence>
<dbReference type="Proteomes" id="UP000273154">
    <property type="component" value="Chromosome"/>
</dbReference>
<dbReference type="EMBL" id="AP019367">
    <property type="protein sequence ID" value="BBH50866.1"/>
    <property type="molecule type" value="Genomic_DNA"/>
</dbReference>
<keyword evidence="1" id="KW-0812">Transmembrane</keyword>
<dbReference type="OrthoDB" id="3192337at2"/>
<evidence type="ECO:0000313" key="3">
    <source>
        <dbReference type="Proteomes" id="UP000273154"/>
    </source>
</evidence>
<sequence>MAMTRLSDPAPRMTLPRALLSEALRLARSPLTAVHLVCGLAAGLACGEYFSVTRWDPALGADAYAQFLGALMPLMSAIVCGLAVDEERAAGRLANLTAVPSRGRAVAAKLLALAALGAGALAVALGVFGAVLAVAGRLPLGPAPLAATWAGIVLGSLPLYALGLGVALRLGRNAAIGAGAAGMLLAFFSVGGLAHGLMTGELTGALATPLSWVPLAWPARLGSLGVEAFIDAARAAGPLLTTALAGLVLTLATAAVLIAWFCRFEDGRADA</sequence>
<name>A0A3G9K2X9_9ACTN</name>